<feature type="region of interest" description="Disordered" evidence="1">
    <location>
        <begin position="23"/>
        <end position="107"/>
    </location>
</feature>
<dbReference type="EMBL" id="BAABDU010000003">
    <property type="protein sequence ID" value="GAA3767143.1"/>
    <property type="molecule type" value="Genomic_DNA"/>
</dbReference>
<feature type="region of interest" description="Disordered" evidence="1">
    <location>
        <begin position="123"/>
        <end position="148"/>
    </location>
</feature>
<organism evidence="3 4">
    <name type="scientific">Flavobacterium ginsengiterrae</name>
    <dbReference type="NCBI Taxonomy" id="871695"/>
    <lineage>
        <taxon>Bacteria</taxon>
        <taxon>Pseudomonadati</taxon>
        <taxon>Bacteroidota</taxon>
        <taxon>Flavobacteriia</taxon>
        <taxon>Flavobacteriales</taxon>
        <taxon>Flavobacteriaceae</taxon>
        <taxon>Flavobacterium</taxon>
    </lineage>
</organism>
<dbReference type="Proteomes" id="UP001500748">
    <property type="component" value="Unassembled WGS sequence"/>
</dbReference>
<feature type="signal peptide" evidence="2">
    <location>
        <begin position="1"/>
        <end position="18"/>
    </location>
</feature>
<proteinExistence type="predicted"/>
<feature type="region of interest" description="Disordered" evidence="1">
    <location>
        <begin position="180"/>
        <end position="210"/>
    </location>
</feature>
<evidence type="ECO:0000313" key="3">
    <source>
        <dbReference type="EMBL" id="GAA3767143.1"/>
    </source>
</evidence>
<keyword evidence="4" id="KW-1185">Reference proteome</keyword>
<feature type="compositionally biased region" description="Basic and acidic residues" evidence="1">
    <location>
        <begin position="67"/>
        <end position="107"/>
    </location>
</feature>
<evidence type="ECO:0008006" key="5">
    <source>
        <dbReference type="Google" id="ProtNLM"/>
    </source>
</evidence>
<keyword evidence="2" id="KW-0732">Signal</keyword>
<feature type="compositionally biased region" description="Basic and acidic residues" evidence="1">
    <location>
        <begin position="25"/>
        <end position="43"/>
    </location>
</feature>
<gene>
    <name evidence="3" type="ORF">GCM10022423_19910</name>
</gene>
<reference evidence="4" key="1">
    <citation type="journal article" date="2019" name="Int. J. Syst. Evol. Microbiol.">
        <title>The Global Catalogue of Microorganisms (GCM) 10K type strain sequencing project: providing services to taxonomists for standard genome sequencing and annotation.</title>
        <authorList>
            <consortium name="The Broad Institute Genomics Platform"/>
            <consortium name="The Broad Institute Genome Sequencing Center for Infectious Disease"/>
            <person name="Wu L."/>
            <person name="Ma J."/>
        </authorList>
    </citation>
    <scope>NUCLEOTIDE SEQUENCE [LARGE SCALE GENOMIC DNA]</scope>
    <source>
        <strain evidence="4">JCM 17337</strain>
    </source>
</reference>
<evidence type="ECO:0000256" key="1">
    <source>
        <dbReference type="SAM" id="MobiDB-lite"/>
    </source>
</evidence>
<comment type="caution">
    <text evidence="3">The sequence shown here is derived from an EMBL/GenBank/DDBJ whole genome shotgun (WGS) entry which is preliminary data.</text>
</comment>
<feature type="chain" id="PRO_5045946096" description="LTXXQ motif family protein" evidence="2">
    <location>
        <begin position="19"/>
        <end position="247"/>
    </location>
</feature>
<accession>A0ABP7GKI6</accession>
<name>A0ABP7GKI6_9FLAO</name>
<evidence type="ECO:0000256" key="2">
    <source>
        <dbReference type="SAM" id="SignalP"/>
    </source>
</evidence>
<protein>
    <recommendedName>
        <fullName evidence="5">LTXXQ motif family protein</fullName>
    </recommendedName>
</protein>
<sequence length="247" mass="28989">MKKVFIAALLFVGIVSFAQDINQKPQRDQREKLTPEQRNEKHLQKLTSDLNLDAKQQEQVKQLLAERSAKAEKFRDARKDNKTKPTAEEKEAFKKQMKADKEANDAKMKSILNADQYTKWTALKKEHKDHKGKDGHRGHFKSPQERDQAHLQKITTDLNLNADQQKQVGELLSERSTKIEMLKKSRRDSGVQPTEADKKAMKKQMEEDHKAYDKKMKSILNADQYKKWTAIQKERKEKMKEYKKDKK</sequence>
<evidence type="ECO:0000313" key="4">
    <source>
        <dbReference type="Proteomes" id="UP001500748"/>
    </source>
</evidence>
<dbReference type="RefSeq" id="WP_345143669.1">
    <property type="nucleotide sequence ID" value="NZ_BAABDU010000003.1"/>
</dbReference>